<feature type="compositionally biased region" description="Basic and acidic residues" evidence="6">
    <location>
        <begin position="1125"/>
        <end position="1139"/>
    </location>
</feature>
<dbReference type="Gene3D" id="2.60.40.10">
    <property type="entry name" value="Immunoglobulins"/>
    <property type="match status" value="5"/>
</dbReference>
<feature type="domain" description="Deleted in lung and esophageal cancer protein 1 Ig-like" evidence="8">
    <location>
        <begin position="78"/>
        <end position="166"/>
    </location>
</feature>
<sequence>MDKKGKDLAICYPTIHNSVEIFAAITGESRDQIQYSMVPSKYINQMLMSTQERINYLLKPGRSINVRSLYDNCESHCFRVSPSIVVFQRFIPGNLYTMTLTIRNVTKMSRHLKLSRDPDLFFSVEYHGSNYSTMVAPGLVHIYNVRFSPPEKRDYEYRVEFINDTEIFAVPVIAIGPRPILDIPDRIEIPATAVKIPSSKTILVRNIGDAPAIFNFCSDSDFSIFHGRYEKLFQLVHSMEVVRRVNLVHYNICLPDIHELVCQRIYTDEIASLTNENFRYNHMSFLLTPKEGEIWPQSSVDITVIFRAMEVGEISSVAYLEVTGREDRIPLSLHGTGKGPVFHLNVITIDLSNIFLCSVHNYEIVAANNGHICGTLVHKARPTDFGGIINITPRALTLKPDEYKSFNLTFSSNRKGDFIERIDFVIKESLEVLSLHIKGCVVCPTLHFDRSSIDFGTTALGFSRKQEVSLRNLSLVPVTFGVTIIEDGDQAPLTYEEFATSEVKPSFPTNPREFTIIPQKGVVQAHSSLKLKVSYIANVVRTGQTNMRVDMWDSDSDPVILPLSFCGAISFLSIKPAEINIRFSFINFPYARCINIENNSDLDGYFYIVPQTISENMSIVYSLSSYQGFLKARQSKAIDVTIITKMLGRQTTTLSMLTMGEQVPITSCMIICNGQGPVVSVQPICLNFGEIQVLQNKVMNFHIINDSPIPAQFKITSVSNFQIVTPKKKSPWLVEPTFGEVGPNESAEIKVKLFLRDTEDDKFNPCSYKVKKKLETQETEKLQDSDSENLQMQIQPETLDETLEKLRSIFMSTTETSLQCLDDPEILALIDPNLESPSKELLDDILDIIPHEGILVPYSSQYVRFIFHASEPMQVKVAALCEILQGPTEVINVFASADIVRYSVDKQVIDFGQQVADVDPLIIIAKGVTSYPQIYPCISRDISKQYSTELGYQAIQFLNSDYITMKKREIKVQCTVDNDKPQSQIPEWDERILSSYIETLRKDPSFCERTRDPVKELFASHETKSIPEIDSSQPAKKVCIIFHGAPFTEYQETACRSAKTLQVPLLCIDNVIIEGIALGDNRVSVKLRQIVDDAYQEHLLAFERLQKDNLKTKLPAAKKTNVEIAEHDHGTVTKKESPKLKKSPKRTKPDSETTEIDRYSENDAPPQELLILLETELAKIPTEQDLKLLDPISLYEYKIETILLLQRAFPRYATIGQKISEKYQDDTFLGIEIDLLIQVLGESSREEKPQTSKALANKKEIQDHKELESKVSEKQEVPKELENIANAMNDYHSRLSAIENIIKNWDPLKKANTHQHPP</sequence>
<dbReference type="EMBL" id="QBLH01001924">
    <property type="protein sequence ID" value="TGZ50588.1"/>
    <property type="molecule type" value="Genomic_DNA"/>
</dbReference>
<dbReference type="STRING" id="300112.A0A4S2KRM7"/>
<comment type="caution">
    <text evidence="9">The sequence shown here is derived from an EMBL/GenBank/DDBJ whole genome shotgun (WGS) entry which is preliminary data.</text>
</comment>
<dbReference type="PANTHER" id="PTHR23053">
    <property type="entry name" value="DLEC1 DELETED IN LUNG AND ESOPHAGEAL CANCER 1"/>
    <property type="match status" value="1"/>
</dbReference>
<evidence type="ECO:0000256" key="6">
    <source>
        <dbReference type="SAM" id="MobiDB-lite"/>
    </source>
</evidence>
<feature type="domain" description="HYDIN/VesB/CFA65-like Ig-like" evidence="7">
    <location>
        <begin position="340"/>
        <end position="440"/>
    </location>
</feature>
<keyword evidence="10" id="KW-1185">Reference proteome</keyword>
<dbReference type="Proteomes" id="UP000310200">
    <property type="component" value="Unassembled WGS sequence"/>
</dbReference>
<dbReference type="PANTHER" id="PTHR23053:SF0">
    <property type="entry name" value="HYDROCEPHALUS-INDUCING PROTEIN HOMOLOG"/>
    <property type="match status" value="1"/>
</dbReference>
<evidence type="ECO:0000256" key="4">
    <source>
        <dbReference type="ARBA" id="ARBA00023069"/>
    </source>
</evidence>
<reference evidence="9 10" key="1">
    <citation type="journal article" date="2019" name="Philos. Trans. R. Soc. Lond., B, Biol. Sci.">
        <title>Ant behaviour and brain gene expression of defending hosts depend on the ecological success of the intruding social parasite.</title>
        <authorList>
            <person name="Kaur R."/>
            <person name="Stoldt M."/>
            <person name="Jongepier E."/>
            <person name="Feldmeyer B."/>
            <person name="Menzel F."/>
            <person name="Bornberg-Bauer E."/>
            <person name="Foitzik S."/>
        </authorList>
    </citation>
    <scope>NUCLEOTIDE SEQUENCE [LARGE SCALE GENOMIC DNA]</scope>
    <source>
        <tissue evidence="9">Whole body</tissue>
    </source>
</reference>
<dbReference type="InterPro" id="IPR053879">
    <property type="entry name" value="HYDIN_VesB_CFA65-like_Ig"/>
</dbReference>
<dbReference type="GO" id="GO:0005930">
    <property type="term" value="C:axoneme"/>
    <property type="evidence" value="ECO:0007669"/>
    <property type="project" value="TreeGrafter"/>
</dbReference>
<feature type="compositionally biased region" description="Basic and acidic residues" evidence="6">
    <location>
        <begin position="1257"/>
        <end position="1276"/>
    </location>
</feature>
<evidence type="ECO:0000256" key="1">
    <source>
        <dbReference type="ARBA" id="ARBA00004138"/>
    </source>
</evidence>
<dbReference type="Pfam" id="PF22544">
    <property type="entry name" value="HYDIN_VesB_CFA65-like_Ig"/>
    <property type="match status" value="1"/>
</dbReference>
<keyword evidence="3" id="KW-0963">Cytoplasm</keyword>
<evidence type="ECO:0000256" key="2">
    <source>
        <dbReference type="ARBA" id="ARBA00004496"/>
    </source>
</evidence>
<dbReference type="GO" id="GO:1904158">
    <property type="term" value="P:axonemal central apparatus assembly"/>
    <property type="evidence" value="ECO:0007669"/>
    <property type="project" value="TreeGrafter"/>
</dbReference>
<comment type="subcellular location">
    <subcellularLocation>
        <location evidence="1">Cell projection</location>
        <location evidence="1">Cilium</location>
    </subcellularLocation>
    <subcellularLocation>
        <location evidence="2">Cytoplasm</location>
    </subcellularLocation>
</comment>
<evidence type="ECO:0000256" key="3">
    <source>
        <dbReference type="ARBA" id="ARBA00022490"/>
    </source>
</evidence>
<dbReference type="InterPro" id="IPR013783">
    <property type="entry name" value="Ig-like_fold"/>
</dbReference>
<evidence type="ECO:0000313" key="9">
    <source>
        <dbReference type="EMBL" id="TGZ50588.1"/>
    </source>
</evidence>
<evidence type="ECO:0000256" key="5">
    <source>
        <dbReference type="ARBA" id="ARBA00023273"/>
    </source>
</evidence>
<name>A0A4S2KRM7_9HYME</name>
<evidence type="ECO:0008006" key="11">
    <source>
        <dbReference type="Google" id="ProtNLM"/>
    </source>
</evidence>
<dbReference type="InterPro" id="IPR033305">
    <property type="entry name" value="Hydin-like"/>
</dbReference>
<evidence type="ECO:0000259" key="7">
    <source>
        <dbReference type="Pfam" id="PF22544"/>
    </source>
</evidence>
<feature type="compositionally biased region" description="Basic and acidic residues" evidence="6">
    <location>
        <begin position="1147"/>
        <end position="1160"/>
    </location>
</feature>
<evidence type="ECO:0000313" key="10">
    <source>
        <dbReference type="Proteomes" id="UP000310200"/>
    </source>
</evidence>
<proteinExistence type="predicted"/>
<dbReference type="InterPro" id="IPR059041">
    <property type="entry name" value="Ig_DLEC1_1"/>
</dbReference>
<feature type="region of interest" description="Disordered" evidence="6">
    <location>
        <begin position="1246"/>
        <end position="1276"/>
    </location>
</feature>
<keyword evidence="4" id="KW-0969">Cilium</keyword>
<accession>A0A4S2KRM7</accession>
<keyword evidence="5" id="KW-0966">Cell projection</keyword>
<dbReference type="Pfam" id="PF23277">
    <property type="entry name" value="Ig_Dlec1_1"/>
    <property type="match status" value="1"/>
</dbReference>
<protein>
    <recommendedName>
        <fullName evidence="11">Hydrocephalus-inducing protein</fullName>
    </recommendedName>
</protein>
<evidence type="ECO:0000259" key="8">
    <source>
        <dbReference type="Pfam" id="PF23277"/>
    </source>
</evidence>
<dbReference type="GO" id="GO:0003341">
    <property type="term" value="P:cilium movement"/>
    <property type="evidence" value="ECO:0007669"/>
    <property type="project" value="TreeGrafter"/>
</dbReference>
<organism evidence="9 10">
    <name type="scientific">Temnothorax longispinosus</name>
    <dbReference type="NCBI Taxonomy" id="300112"/>
    <lineage>
        <taxon>Eukaryota</taxon>
        <taxon>Metazoa</taxon>
        <taxon>Ecdysozoa</taxon>
        <taxon>Arthropoda</taxon>
        <taxon>Hexapoda</taxon>
        <taxon>Insecta</taxon>
        <taxon>Pterygota</taxon>
        <taxon>Neoptera</taxon>
        <taxon>Endopterygota</taxon>
        <taxon>Hymenoptera</taxon>
        <taxon>Apocrita</taxon>
        <taxon>Aculeata</taxon>
        <taxon>Formicoidea</taxon>
        <taxon>Formicidae</taxon>
        <taxon>Myrmicinae</taxon>
        <taxon>Temnothorax</taxon>
    </lineage>
</organism>
<gene>
    <name evidence="9" type="ORF">DBV15_08089</name>
</gene>
<feature type="region of interest" description="Disordered" evidence="6">
    <location>
        <begin position="1125"/>
        <end position="1160"/>
    </location>
</feature>